<dbReference type="HOGENOM" id="CLU_3050164_0_0_1"/>
<accession>M1VZC9</accession>
<gene>
    <name evidence="2" type="ORF">CPUR_08771</name>
</gene>
<evidence type="ECO:0000256" key="1">
    <source>
        <dbReference type="SAM" id="MobiDB-lite"/>
    </source>
</evidence>
<organism evidence="2 3">
    <name type="scientific">Claviceps purpurea (strain 20.1)</name>
    <name type="common">Ergot fungus</name>
    <name type="synonym">Sphacelia segetum</name>
    <dbReference type="NCBI Taxonomy" id="1111077"/>
    <lineage>
        <taxon>Eukaryota</taxon>
        <taxon>Fungi</taxon>
        <taxon>Dikarya</taxon>
        <taxon>Ascomycota</taxon>
        <taxon>Pezizomycotina</taxon>
        <taxon>Sordariomycetes</taxon>
        <taxon>Hypocreomycetidae</taxon>
        <taxon>Hypocreales</taxon>
        <taxon>Clavicipitaceae</taxon>
        <taxon>Claviceps</taxon>
    </lineage>
</organism>
<reference evidence="2 3" key="1">
    <citation type="journal article" date="2013" name="PLoS Genet.">
        <title>Plant-symbiotic fungi as chemical engineers: Multi-genome analysis of the Clavicipitaceae reveals dynamics of alkaloid loci.</title>
        <authorList>
            <person name="Schardl C.L."/>
            <person name="Young C.A."/>
            <person name="Hesse U."/>
            <person name="Amyotte S.G."/>
            <person name="Andreeva K."/>
            <person name="Calie P.J."/>
            <person name="Fleetwood D.J."/>
            <person name="Haws D.C."/>
            <person name="Moore N."/>
            <person name="Oeser B."/>
            <person name="Panaccione D.G."/>
            <person name="Schweri K.K."/>
            <person name="Voisey C.R."/>
            <person name="Farman M.L."/>
            <person name="Jaromczyk J.W."/>
            <person name="Roe B.A."/>
            <person name="O'Sullivan D.M."/>
            <person name="Scott B."/>
            <person name="Tudzynski P."/>
            <person name="An Z."/>
            <person name="Arnaoudova E.G."/>
            <person name="Bullock C.T."/>
            <person name="Charlton N.D."/>
            <person name="Chen L."/>
            <person name="Cox M."/>
            <person name="Dinkins R.D."/>
            <person name="Florea S."/>
            <person name="Glenn A.E."/>
            <person name="Gordon A."/>
            <person name="Gueldener U."/>
            <person name="Harris D.R."/>
            <person name="Hollin W."/>
            <person name="Jaromczyk J."/>
            <person name="Johnson R.D."/>
            <person name="Khan A.K."/>
            <person name="Leistner E."/>
            <person name="Leuchtmann A."/>
            <person name="Li C."/>
            <person name="Liu J."/>
            <person name="Liu J."/>
            <person name="Liu M."/>
            <person name="Mace W."/>
            <person name="Machado C."/>
            <person name="Nagabhyru P."/>
            <person name="Pan J."/>
            <person name="Schmid J."/>
            <person name="Sugawara K."/>
            <person name="Steiner U."/>
            <person name="Takach J.E."/>
            <person name="Tanaka E."/>
            <person name="Webb J.S."/>
            <person name="Wilson E.V."/>
            <person name="Wiseman J.L."/>
            <person name="Yoshida R."/>
            <person name="Zeng Z."/>
        </authorList>
    </citation>
    <scope>NUCLEOTIDE SEQUENCE [LARGE SCALE GENOMIC DNA]</scope>
    <source>
        <strain evidence="2 3">20.1</strain>
    </source>
</reference>
<keyword evidence="3" id="KW-1185">Reference proteome</keyword>
<evidence type="ECO:0000313" key="3">
    <source>
        <dbReference type="Proteomes" id="UP000016801"/>
    </source>
</evidence>
<evidence type="ECO:0000313" key="2">
    <source>
        <dbReference type="EMBL" id="CCE34832.1"/>
    </source>
</evidence>
<sequence>MVHHYAITPVKMGSPKGPSCVGSNAEHSTTRSLLMDLDIELRLWTVEERTVEES</sequence>
<proteinExistence type="predicted"/>
<dbReference type="AlphaFoldDB" id="M1VZC9"/>
<dbReference type="Proteomes" id="UP000016801">
    <property type="component" value="Unassembled WGS sequence"/>
</dbReference>
<dbReference type="EMBL" id="CAGA01000126">
    <property type="protein sequence ID" value="CCE34832.1"/>
    <property type="molecule type" value="Genomic_DNA"/>
</dbReference>
<protein>
    <submittedName>
        <fullName evidence="2">Uncharacterized protein</fullName>
    </submittedName>
</protein>
<feature type="region of interest" description="Disordered" evidence="1">
    <location>
        <begin position="1"/>
        <end position="25"/>
    </location>
</feature>
<name>M1VZC9_CLAP2</name>
<dbReference type="VEuPathDB" id="FungiDB:CPUR_08771"/>
<comment type="caution">
    <text evidence="2">The sequence shown here is derived from an EMBL/GenBank/DDBJ whole genome shotgun (WGS) entry which is preliminary data.</text>
</comment>